<evidence type="ECO:0000256" key="3">
    <source>
        <dbReference type="ARBA" id="ARBA00004947"/>
    </source>
</evidence>
<keyword evidence="7 10" id="KW-0548">Nucleotidyltransferase</keyword>
<feature type="domain" description="Galactose-1-phosphate uridyl transferase N-terminal" evidence="11">
    <location>
        <begin position="49"/>
        <end position="235"/>
    </location>
</feature>
<dbReference type="InterPro" id="IPR005849">
    <property type="entry name" value="GalP_Utransf_N"/>
</dbReference>
<evidence type="ECO:0000256" key="5">
    <source>
        <dbReference type="ARBA" id="ARBA00022490"/>
    </source>
</evidence>
<dbReference type="PIRSF" id="PIRSF006005">
    <property type="entry name" value="GalT_BS"/>
    <property type="match status" value="1"/>
</dbReference>
<dbReference type="HAMAP" id="MF_00571">
    <property type="entry name" value="GalP_UDP_trans"/>
    <property type="match status" value="1"/>
</dbReference>
<keyword evidence="8 10" id="KW-0299">Galactose metabolism</keyword>
<evidence type="ECO:0000256" key="2">
    <source>
        <dbReference type="ARBA" id="ARBA00004496"/>
    </source>
</evidence>
<evidence type="ECO:0000259" key="12">
    <source>
        <dbReference type="Pfam" id="PF02744"/>
    </source>
</evidence>
<dbReference type="InterPro" id="IPR005850">
    <property type="entry name" value="GalP_Utransf_C"/>
</dbReference>
<organism evidence="13 14">
    <name type="scientific">Defluviitalea saccharophila</name>
    <dbReference type="NCBI Taxonomy" id="879970"/>
    <lineage>
        <taxon>Bacteria</taxon>
        <taxon>Bacillati</taxon>
        <taxon>Bacillota</taxon>
        <taxon>Clostridia</taxon>
        <taxon>Lachnospirales</taxon>
        <taxon>Defluviitaleaceae</taxon>
        <taxon>Defluviitalea</taxon>
    </lineage>
</organism>
<dbReference type="Proteomes" id="UP001486565">
    <property type="component" value="Chromosome"/>
</dbReference>
<name>A0ABZ2Y1F4_9FIRM</name>
<keyword evidence="6 10" id="KW-0808">Transferase</keyword>
<dbReference type="EC" id="2.7.7.12" evidence="10"/>
<keyword evidence="5 10" id="KW-0963">Cytoplasm</keyword>
<gene>
    <name evidence="10" type="primary">galT</name>
    <name evidence="13" type="ORF">QBE51_10140</name>
</gene>
<dbReference type="NCBIfam" id="NF003629">
    <property type="entry name" value="PRK05270.1-2"/>
    <property type="match status" value="1"/>
</dbReference>
<dbReference type="EMBL" id="CP121687">
    <property type="protein sequence ID" value="WZL69156.1"/>
    <property type="molecule type" value="Genomic_DNA"/>
</dbReference>
<evidence type="ECO:0000256" key="1">
    <source>
        <dbReference type="ARBA" id="ARBA00001107"/>
    </source>
</evidence>
<dbReference type="PROSITE" id="PS01163">
    <property type="entry name" value="GAL_P_UDP_TRANSF_II"/>
    <property type="match status" value="1"/>
</dbReference>
<dbReference type="Pfam" id="PF02744">
    <property type="entry name" value="GalP_UDP_tr_C"/>
    <property type="match status" value="1"/>
</dbReference>
<dbReference type="Pfam" id="PF01087">
    <property type="entry name" value="GalP_UDP_transf"/>
    <property type="match status" value="1"/>
</dbReference>
<comment type="pathway">
    <text evidence="3 10">Carbohydrate metabolism; galactose metabolism.</text>
</comment>
<comment type="subcellular location">
    <subcellularLocation>
        <location evidence="2 10">Cytoplasm</location>
    </subcellularLocation>
</comment>
<dbReference type="PANTHER" id="PTHR39191:SF1">
    <property type="entry name" value="DUF4922 DOMAIN-CONTAINING PROTEIN"/>
    <property type="match status" value="1"/>
</dbReference>
<dbReference type="PANTHER" id="PTHR39191">
    <property type="entry name" value="GALACTOSE-1-PHOSPHATE URIDYLYLTRANSFERASE"/>
    <property type="match status" value="1"/>
</dbReference>
<reference evidence="13 14" key="1">
    <citation type="submission" date="2023-03" db="EMBL/GenBank/DDBJ databases">
        <title>Novel Species.</title>
        <authorList>
            <person name="Ma S."/>
        </authorList>
    </citation>
    <scope>NUCLEOTIDE SEQUENCE [LARGE SCALE GENOMIC DNA]</scope>
    <source>
        <strain evidence="13 14">LIND6LT2</strain>
    </source>
</reference>
<dbReference type="InterPro" id="IPR000766">
    <property type="entry name" value="GalP_uridyl_Trfase_II"/>
</dbReference>
<comment type="similarity">
    <text evidence="4 10">Belongs to the galactose-1-phosphate uridylyltransferase type 2 family.</text>
</comment>
<evidence type="ECO:0000256" key="9">
    <source>
        <dbReference type="ARBA" id="ARBA00023277"/>
    </source>
</evidence>
<proteinExistence type="inferred from homology"/>
<dbReference type="InterPro" id="IPR023425">
    <property type="entry name" value="GalP_uridyl_Trfase_II_CS"/>
</dbReference>
<evidence type="ECO:0000256" key="8">
    <source>
        <dbReference type="ARBA" id="ARBA00023144"/>
    </source>
</evidence>
<evidence type="ECO:0000256" key="10">
    <source>
        <dbReference type="HAMAP-Rule" id="MF_00571"/>
    </source>
</evidence>
<keyword evidence="14" id="KW-1185">Reference proteome</keyword>
<evidence type="ECO:0000256" key="7">
    <source>
        <dbReference type="ARBA" id="ARBA00022695"/>
    </source>
</evidence>
<protein>
    <recommendedName>
        <fullName evidence="10">Galactose-1-phosphate uridylyltransferase</fullName>
        <shortName evidence="10">Gal-1-P uridylyltransferase</shortName>
        <ecNumber evidence="10">2.7.7.12</ecNumber>
    </recommendedName>
    <alternativeName>
        <fullName evidence="10">UDP-glucose--hexose-1-phosphate uridylyltransferase</fullName>
    </alternativeName>
</protein>
<evidence type="ECO:0000313" key="14">
    <source>
        <dbReference type="Proteomes" id="UP001486565"/>
    </source>
</evidence>
<keyword evidence="9 10" id="KW-0119">Carbohydrate metabolism</keyword>
<evidence type="ECO:0000256" key="6">
    <source>
        <dbReference type="ARBA" id="ARBA00022679"/>
    </source>
</evidence>
<accession>A0ABZ2Y1F4</accession>
<evidence type="ECO:0000313" key="13">
    <source>
        <dbReference type="EMBL" id="WZL69156.1"/>
    </source>
</evidence>
<comment type="catalytic activity">
    <reaction evidence="1 10">
        <text>alpha-D-galactose 1-phosphate + UDP-alpha-D-glucose = alpha-D-glucose 1-phosphate + UDP-alpha-D-galactose</text>
        <dbReference type="Rhea" id="RHEA:13989"/>
        <dbReference type="ChEBI" id="CHEBI:58336"/>
        <dbReference type="ChEBI" id="CHEBI:58601"/>
        <dbReference type="ChEBI" id="CHEBI:58885"/>
        <dbReference type="ChEBI" id="CHEBI:66914"/>
        <dbReference type="EC" id="2.7.7.12"/>
    </reaction>
</comment>
<evidence type="ECO:0000259" key="11">
    <source>
        <dbReference type="Pfam" id="PF01087"/>
    </source>
</evidence>
<dbReference type="RefSeq" id="WP_341876163.1">
    <property type="nucleotide sequence ID" value="NZ_CP121687.1"/>
</dbReference>
<feature type="domain" description="Galactose-1-phosphate uridyl transferase C-terminal" evidence="12">
    <location>
        <begin position="251"/>
        <end position="428"/>
    </location>
</feature>
<sequence length="519" mass="60367">MDKICPQKEIERLLCYALDKQLITPYDIIPSRNALMDLLEVKEPYEGDIDTKDINIYDILDNLLDYAYEKGILEENTNTHRDLLDTKIMGLLTPRQGEVVRTFEELEESEGIQKATEYFYDFSQNTTYIRMNRIAKNLYWKAHTEYGDLEITVNLSKPEKDPKEIAAAKNAPQSGYPKCLLCVENVGYSGRVNHPARQNHRVIPLNLGGEEWYFQYSPYIYYNEHCIVLNGQHTPMKLTEKSFTRMFDFVERFPHYFVGSNADLPIVGGSILSHDHYQGGRHIFPMEEAEIIYSFTHKDYKDVKIGIVKWPMSVIRLRGQERKDLEKLSFAILEEWRKYTDEEAGIYAFTKTVEGITPHNTITPIVRKNKEKEWEIDLVLRNNRTSEEHPYGIFHPHEEVHHIKKENIGLIEVMGLAVLPGRLNEQLGQIKKILKGKVSLEEQLKLHPDLNQHEPWINELISVYGTALSEEKAKEVIEKEVGIKFKTVLEHAGVYKQTKEGIDAFFRFMNHMGFDQIAL</sequence>
<dbReference type="GO" id="GO:0016779">
    <property type="term" value="F:nucleotidyltransferase activity"/>
    <property type="evidence" value="ECO:0007669"/>
    <property type="project" value="UniProtKB-KW"/>
</dbReference>
<evidence type="ECO:0000256" key="4">
    <source>
        <dbReference type="ARBA" id="ARBA00008706"/>
    </source>
</evidence>